<dbReference type="AlphaFoldDB" id="A0A4R5EZA8"/>
<evidence type="ECO:0000313" key="2">
    <source>
        <dbReference type="EMBL" id="TDE40401.1"/>
    </source>
</evidence>
<proteinExistence type="predicted"/>
<dbReference type="Proteomes" id="UP000294662">
    <property type="component" value="Unassembled WGS sequence"/>
</dbReference>
<reference evidence="2 3" key="1">
    <citation type="submission" date="2019-03" db="EMBL/GenBank/DDBJ databases">
        <authorList>
            <person name="Zhang S."/>
        </authorList>
    </citation>
    <scope>NUCLEOTIDE SEQUENCE [LARGE SCALE GENOMIC DNA]</scope>
    <source>
        <strain evidence="2 3">S4J41</strain>
    </source>
</reference>
<name>A0A4R5EZA8_9RHOB</name>
<feature type="region of interest" description="Disordered" evidence="1">
    <location>
        <begin position="148"/>
        <end position="178"/>
    </location>
</feature>
<gene>
    <name evidence="2" type="ORF">E1B25_05505</name>
</gene>
<dbReference type="InterPro" id="IPR003772">
    <property type="entry name" value="YceD"/>
</dbReference>
<evidence type="ECO:0000313" key="3">
    <source>
        <dbReference type="Proteomes" id="UP000294662"/>
    </source>
</evidence>
<dbReference type="EMBL" id="SMFP01000002">
    <property type="protein sequence ID" value="TDE40401.1"/>
    <property type="molecule type" value="Genomic_DNA"/>
</dbReference>
<dbReference type="Pfam" id="PF02620">
    <property type="entry name" value="YceD"/>
    <property type="match status" value="1"/>
</dbReference>
<sequence>MTDTQALRVAELPQNTPTLFELAPDAPARALLAQELGLIALRKLRFSGEISAYGKHDWQLKGKLGATVVQPCVVTLEPVTTRIDTEIHRLFLTELPEDEAPDVEMPEDDNSEKLGAWIDPAAVMAEALALALPLYPRKQDVELGEAIFTEPGKAPMRDKDTRPFAGLSGLRDALKQGK</sequence>
<keyword evidence="3" id="KW-1185">Reference proteome</keyword>
<protein>
    <submittedName>
        <fullName evidence="2">DUF177 domain-containing protein</fullName>
    </submittedName>
</protein>
<organism evidence="2 3">
    <name type="scientific">Antarcticimicrobium sediminis</name>
    <dbReference type="NCBI Taxonomy" id="2546227"/>
    <lineage>
        <taxon>Bacteria</taxon>
        <taxon>Pseudomonadati</taxon>
        <taxon>Pseudomonadota</taxon>
        <taxon>Alphaproteobacteria</taxon>
        <taxon>Rhodobacterales</taxon>
        <taxon>Paracoccaceae</taxon>
        <taxon>Antarcticimicrobium</taxon>
    </lineage>
</organism>
<comment type="caution">
    <text evidence="2">The sequence shown here is derived from an EMBL/GenBank/DDBJ whole genome shotgun (WGS) entry which is preliminary data.</text>
</comment>
<evidence type="ECO:0000256" key="1">
    <source>
        <dbReference type="SAM" id="MobiDB-lite"/>
    </source>
</evidence>
<dbReference type="OrthoDB" id="8443793at2"/>
<dbReference type="RefSeq" id="WP_132827679.1">
    <property type="nucleotide sequence ID" value="NZ_SMFP01000002.1"/>
</dbReference>
<accession>A0A4R5EZA8</accession>